<reference evidence="1" key="1">
    <citation type="submission" date="2021-06" db="EMBL/GenBank/DDBJ databases">
        <authorList>
            <person name="Kallberg Y."/>
            <person name="Tangrot J."/>
            <person name="Rosling A."/>
        </authorList>
    </citation>
    <scope>NUCLEOTIDE SEQUENCE</scope>
    <source>
        <strain evidence="1">UK204</strain>
    </source>
</reference>
<protein>
    <submittedName>
        <fullName evidence="1">17078_t:CDS:1</fullName>
    </submittedName>
</protein>
<gene>
    <name evidence="1" type="ORF">FCALED_LOCUS17507</name>
</gene>
<dbReference type="AlphaFoldDB" id="A0A9N9J8E9"/>
<feature type="non-terminal residue" evidence="1">
    <location>
        <position position="1"/>
    </location>
</feature>
<comment type="caution">
    <text evidence="1">The sequence shown here is derived from an EMBL/GenBank/DDBJ whole genome shotgun (WGS) entry which is preliminary data.</text>
</comment>
<evidence type="ECO:0000313" key="2">
    <source>
        <dbReference type="Proteomes" id="UP000789570"/>
    </source>
</evidence>
<name>A0A9N9J8E9_9GLOM</name>
<evidence type="ECO:0000313" key="1">
    <source>
        <dbReference type="EMBL" id="CAG8770482.1"/>
    </source>
</evidence>
<keyword evidence="2" id="KW-1185">Reference proteome</keyword>
<proteinExistence type="predicted"/>
<dbReference type="EMBL" id="CAJVPQ010027142">
    <property type="protein sequence ID" value="CAG8770482.1"/>
    <property type="molecule type" value="Genomic_DNA"/>
</dbReference>
<accession>A0A9N9J8E9</accession>
<organism evidence="1 2">
    <name type="scientific">Funneliformis caledonium</name>
    <dbReference type="NCBI Taxonomy" id="1117310"/>
    <lineage>
        <taxon>Eukaryota</taxon>
        <taxon>Fungi</taxon>
        <taxon>Fungi incertae sedis</taxon>
        <taxon>Mucoromycota</taxon>
        <taxon>Glomeromycotina</taxon>
        <taxon>Glomeromycetes</taxon>
        <taxon>Glomerales</taxon>
        <taxon>Glomeraceae</taxon>
        <taxon>Funneliformis</taxon>
    </lineage>
</organism>
<dbReference type="Proteomes" id="UP000789570">
    <property type="component" value="Unassembled WGS sequence"/>
</dbReference>
<sequence>IPKINLIITSFDTKNESVTKRKLSFSNFMNKWEDHSIRINRSIMNDKLKEFDKRKKQEVLAIQYVLMI</sequence>